<evidence type="ECO:0000259" key="14">
    <source>
        <dbReference type="PROSITE" id="PS51686"/>
    </source>
</evidence>
<keyword evidence="9 13" id="KW-0694">RNA-binding</keyword>
<dbReference type="SUPFAM" id="SSF48013">
    <property type="entry name" value="NusB-like"/>
    <property type="match status" value="1"/>
</dbReference>
<comment type="subcellular location">
    <subcellularLocation>
        <location evidence="2">Cytoplasm</location>
    </subcellularLocation>
</comment>
<dbReference type="PROSITE" id="PS51686">
    <property type="entry name" value="SAM_MT_RSMB_NOP"/>
    <property type="match status" value="1"/>
</dbReference>
<dbReference type="GO" id="GO:0008168">
    <property type="term" value="F:methyltransferase activity"/>
    <property type="evidence" value="ECO:0007669"/>
    <property type="project" value="UniProtKB-KW"/>
</dbReference>
<name>A0ABY5C6V8_9LACO</name>
<keyword evidence="4" id="KW-0963">Cytoplasm</keyword>
<dbReference type="PRINTS" id="PR02008">
    <property type="entry name" value="RCMTFAMILY"/>
</dbReference>
<evidence type="ECO:0000256" key="9">
    <source>
        <dbReference type="ARBA" id="ARBA00022884"/>
    </source>
</evidence>
<keyword evidence="16" id="KW-1185">Reference proteome</keyword>
<dbReference type="NCBIfam" id="TIGR00563">
    <property type="entry name" value="rsmB"/>
    <property type="match status" value="1"/>
</dbReference>
<dbReference type="NCBIfam" id="NF011494">
    <property type="entry name" value="PRK14902.1"/>
    <property type="match status" value="1"/>
</dbReference>
<evidence type="ECO:0000256" key="6">
    <source>
        <dbReference type="ARBA" id="ARBA00022603"/>
    </source>
</evidence>
<keyword evidence="7 13" id="KW-0808">Transferase</keyword>
<dbReference type="Gene3D" id="1.10.940.10">
    <property type="entry name" value="NusB-like"/>
    <property type="match status" value="1"/>
</dbReference>
<dbReference type="InterPro" id="IPR004573">
    <property type="entry name" value="rRNA_ssu_MeTfrase_B"/>
</dbReference>
<feature type="binding site" evidence="13">
    <location>
        <position position="311"/>
    </location>
    <ligand>
        <name>S-adenosyl-L-methionine</name>
        <dbReference type="ChEBI" id="CHEBI:59789"/>
    </ligand>
</feature>
<evidence type="ECO:0000313" key="16">
    <source>
        <dbReference type="Proteomes" id="UP001057532"/>
    </source>
</evidence>
<evidence type="ECO:0000256" key="8">
    <source>
        <dbReference type="ARBA" id="ARBA00022691"/>
    </source>
</evidence>
<evidence type="ECO:0000256" key="5">
    <source>
        <dbReference type="ARBA" id="ARBA00022552"/>
    </source>
</evidence>
<dbReference type="InterPro" id="IPR035926">
    <property type="entry name" value="NusB-like_sf"/>
</dbReference>
<dbReference type="Pfam" id="PF01029">
    <property type="entry name" value="NusB"/>
    <property type="match status" value="1"/>
</dbReference>
<dbReference type="Pfam" id="PF01189">
    <property type="entry name" value="Methyltr_RsmB-F"/>
    <property type="match status" value="1"/>
</dbReference>
<evidence type="ECO:0000256" key="7">
    <source>
        <dbReference type="ARBA" id="ARBA00022679"/>
    </source>
</evidence>
<feature type="domain" description="SAM-dependent MTase RsmB/NOP-type" evidence="14">
    <location>
        <begin position="171"/>
        <end position="444"/>
    </location>
</feature>
<dbReference type="RefSeq" id="WP_252780750.1">
    <property type="nucleotide sequence ID" value="NZ_CP097478.1"/>
</dbReference>
<feature type="active site" description="Nucleophile" evidence="13">
    <location>
        <position position="383"/>
    </location>
</feature>
<evidence type="ECO:0000256" key="1">
    <source>
        <dbReference type="ARBA" id="ARBA00002724"/>
    </source>
</evidence>
<dbReference type="GO" id="GO:0032259">
    <property type="term" value="P:methylation"/>
    <property type="evidence" value="ECO:0007669"/>
    <property type="project" value="UniProtKB-KW"/>
</dbReference>
<dbReference type="Gene3D" id="3.30.70.1170">
    <property type="entry name" value="Sun protein, domain 3"/>
    <property type="match status" value="1"/>
</dbReference>
<evidence type="ECO:0000256" key="12">
    <source>
        <dbReference type="ARBA" id="ARBA00047283"/>
    </source>
</evidence>
<dbReference type="Pfam" id="PF22458">
    <property type="entry name" value="RsmF-B_ferredox"/>
    <property type="match status" value="1"/>
</dbReference>
<evidence type="ECO:0000256" key="3">
    <source>
        <dbReference type="ARBA" id="ARBA00012140"/>
    </source>
</evidence>
<organism evidence="15 16">
    <name type="scientific">Fructilactobacillus ixorae</name>
    <dbReference type="NCBI Taxonomy" id="1750535"/>
    <lineage>
        <taxon>Bacteria</taxon>
        <taxon>Bacillati</taxon>
        <taxon>Bacillota</taxon>
        <taxon>Bacilli</taxon>
        <taxon>Lactobacillales</taxon>
        <taxon>Lactobacillaceae</taxon>
        <taxon>Fructilactobacillus</taxon>
    </lineage>
</organism>
<evidence type="ECO:0000313" key="15">
    <source>
        <dbReference type="EMBL" id="USS93878.1"/>
    </source>
</evidence>
<evidence type="ECO:0000256" key="2">
    <source>
        <dbReference type="ARBA" id="ARBA00004496"/>
    </source>
</evidence>
<dbReference type="InterPro" id="IPR023267">
    <property type="entry name" value="RCMT"/>
</dbReference>
<reference evidence="15" key="1">
    <citation type="submission" date="2022-05" db="EMBL/GenBank/DDBJ databases">
        <authorList>
            <person name="Oliphant S.A."/>
            <person name="Watson-Haigh N.S."/>
            <person name="Sumby K.M."/>
            <person name="Gardner J.M."/>
            <person name="Jiranek V."/>
        </authorList>
    </citation>
    <scope>NUCLEOTIDE SEQUENCE</scope>
    <source>
        <strain evidence="15">Ru20-1</strain>
    </source>
</reference>
<dbReference type="InterPro" id="IPR001678">
    <property type="entry name" value="MeTrfase_RsmB-F_NOP2_dom"/>
</dbReference>
<evidence type="ECO:0000256" key="13">
    <source>
        <dbReference type="PROSITE-ProRule" id="PRU01023"/>
    </source>
</evidence>
<evidence type="ECO:0000256" key="10">
    <source>
        <dbReference type="ARBA" id="ARBA00030399"/>
    </source>
</evidence>
<sequence length="446" mass="49354">MTTNKSNPRALAVETLERVQNGAYSNLQINNVITTSNMSEKDVRLFTNIVYGVIQHKLTLNYYVDQLVRHADKLQPWVLALLDSALYQMIYLDKVPNRAIFDESIKIAKHWGHDGIRRLITGVLHTVGRRGLPDLNQIQDPEQRLVIETSTPKWLVEALQAQLGNVRTNHLLATINQPAHRSIRVNRHKTTPSELQEKLVAAGFTVRPSTVAADALVVSHGVAAQSDLFQAGFYTIQDESAMLPVQALPLTGSELVLDACAAPGGKTTQLAEQLPTGRVIALDLHAKKLRKIHENAERLGVSDRIETQALDARRVDEVFADRTFDHILVDAPCSGLGLVRRKPEIRYEKSMADVRHLATIQQAILTAVAPKVKVGGTLMYSTCTILNQENQENVSAFLATHPNFEPVVVPTAHQLKPDRATPELAIYPDDYASDGFFIAGFRKGSA</sequence>
<dbReference type="PANTHER" id="PTHR22807:SF53">
    <property type="entry name" value="RIBOSOMAL RNA SMALL SUBUNIT METHYLTRANSFERASE B-RELATED"/>
    <property type="match status" value="1"/>
</dbReference>
<feature type="binding site" evidence="13">
    <location>
        <begin position="260"/>
        <end position="266"/>
    </location>
    <ligand>
        <name>S-adenosyl-L-methionine</name>
        <dbReference type="ChEBI" id="CHEBI:59789"/>
    </ligand>
</feature>
<comment type="similarity">
    <text evidence="13">Belongs to the class I-like SAM-binding methyltransferase superfamily. RsmB/NOP family.</text>
</comment>
<keyword evidence="5" id="KW-0698">rRNA processing</keyword>
<proteinExistence type="inferred from homology"/>
<dbReference type="InterPro" id="IPR029063">
    <property type="entry name" value="SAM-dependent_MTases_sf"/>
</dbReference>
<feature type="binding site" evidence="13">
    <location>
        <position position="283"/>
    </location>
    <ligand>
        <name>S-adenosyl-L-methionine</name>
        <dbReference type="ChEBI" id="CHEBI:59789"/>
    </ligand>
</feature>
<comment type="catalytic activity">
    <reaction evidence="12">
        <text>cytidine(967) in 16S rRNA + S-adenosyl-L-methionine = 5-methylcytidine(967) in 16S rRNA + S-adenosyl-L-homocysteine + H(+)</text>
        <dbReference type="Rhea" id="RHEA:42748"/>
        <dbReference type="Rhea" id="RHEA-COMP:10219"/>
        <dbReference type="Rhea" id="RHEA-COMP:10220"/>
        <dbReference type="ChEBI" id="CHEBI:15378"/>
        <dbReference type="ChEBI" id="CHEBI:57856"/>
        <dbReference type="ChEBI" id="CHEBI:59789"/>
        <dbReference type="ChEBI" id="CHEBI:74483"/>
        <dbReference type="ChEBI" id="CHEBI:82748"/>
        <dbReference type="EC" id="2.1.1.176"/>
    </reaction>
</comment>
<dbReference type="PANTHER" id="PTHR22807">
    <property type="entry name" value="NOP2 YEAST -RELATED NOL1/NOP2/FMU SUN DOMAIN-CONTAINING"/>
    <property type="match status" value="1"/>
</dbReference>
<keyword evidence="8 13" id="KW-0949">S-adenosyl-L-methionine</keyword>
<keyword evidence="6 13" id="KW-0489">Methyltransferase</keyword>
<protein>
    <recommendedName>
        <fullName evidence="3">16S rRNA (cytosine(967)-C(5))-methyltransferase</fullName>
        <ecNumber evidence="3">2.1.1.176</ecNumber>
    </recommendedName>
    <alternativeName>
        <fullName evidence="10">16S rRNA m5C967 methyltransferase</fullName>
    </alternativeName>
    <alternativeName>
        <fullName evidence="11">rRNA (cytosine-C(5)-)-methyltransferase RsmB</fullName>
    </alternativeName>
</protein>
<dbReference type="EMBL" id="CP097478">
    <property type="protein sequence ID" value="USS93878.1"/>
    <property type="molecule type" value="Genomic_DNA"/>
</dbReference>
<feature type="binding site" evidence="13">
    <location>
        <position position="330"/>
    </location>
    <ligand>
        <name>S-adenosyl-L-methionine</name>
        <dbReference type="ChEBI" id="CHEBI:59789"/>
    </ligand>
</feature>
<accession>A0ABY5C6V8</accession>
<dbReference type="InterPro" id="IPR054728">
    <property type="entry name" value="RsmB-like_ferredoxin"/>
</dbReference>
<dbReference type="InterPro" id="IPR049560">
    <property type="entry name" value="MeTrfase_RsmB-F_NOP2_cat"/>
</dbReference>
<dbReference type="InterPro" id="IPR006027">
    <property type="entry name" value="NusB_RsmB_TIM44"/>
</dbReference>
<gene>
    <name evidence="15" type="primary">rsmB</name>
    <name evidence="15" type="ORF">M8332_03315</name>
</gene>
<dbReference type="CDD" id="cd02440">
    <property type="entry name" value="AdoMet_MTases"/>
    <property type="match status" value="1"/>
</dbReference>
<comment type="function">
    <text evidence="1">Specifically methylates the cytosine at position 967 (m5C967) of 16S rRNA.</text>
</comment>
<dbReference type="SUPFAM" id="SSF53335">
    <property type="entry name" value="S-adenosyl-L-methionine-dependent methyltransferases"/>
    <property type="match status" value="1"/>
</dbReference>
<evidence type="ECO:0000256" key="4">
    <source>
        <dbReference type="ARBA" id="ARBA00022490"/>
    </source>
</evidence>
<evidence type="ECO:0000256" key="11">
    <source>
        <dbReference type="ARBA" id="ARBA00031088"/>
    </source>
</evidence>
<dbReference type="EC" id="2.1.1.176" evidence="3"/>
<dbReference type="Proteomes" id="UP001057532">
    <property type="component" value="Chromosome"/>
</dbReference>
<dbReference type="Gene3D" id="3.40.50.150">
    <property type="entry name" value="Vaccinia Virus protein VP39"/>
    <property type="match status" value="1"/>
</dbReference>